<sequence>MRGPLRISCSFSDGSRVELTLDARGCPLLGKDLLVGLAELVHPHGRLDGAGTLRHYVQAARRMVASFAARGFTGGARELTRGGLAEYFMGAGTHDEACTRRMLVGFDEAVGGLQASVRELAGGRAFNPQRFRRPLPPYSEATFARLSTACTATIEESFSAHQAALQAAARGEDPRSGGFSEDNLCFLLARSGPSSAAVVGARLGISAQTVYKRGGLGEASRALFPHLDVTVAYVLGF</sequence>
<protein>
    <submittedName>
        <fullName evidence="1">Uncharacterized protein</fullName>
    </submittedName>
</protein>
<reference evidence="1" key="2">
    <citation type="journal article" date="2014" name="ISME J.">
        <title>Microbial stratification in low pH oxic and suboxic macroscopic growths along an acid mine drainage.</title>
        <authorList>
            <person name="Mendez-Garcia C."/>
            <person name="Mesa V."/>
            <person name="Sprenger R.R."/>
            <person name="Richter M."/>
            <person name="Diez M.S."/>
            <person name="Solano J."/>
            <person name="Bargiela R."/>
            <person name="Golyshina O.V."/>
            <person name="Manteca A."/>
            <person name="Ramos J.L."/>
            <person name="Gallego J.R."/>
            <person name="Llorente I."/>
            <person name="Martins Dos Santos V.A."/>
            <person name="Jensen O.N."/>
            <person name="Pelaez A.I."/>
            <person name="Sanchez J."/>
            <person name="Ferrer M."/>
        </authorList>
    </citation>
    <scope>NUCLEOTIDE SEQUENCE</scope>
</reference>
<gene>
    <name evidence="1" type="ORF">B2A_10080</name>
</gene>
<name>T0ZF98_9ZZZZ</name>
<dbReference type="AlphaFoldDB" id="T0ZF98"/>
<dbReference type="EMBL" id="AUZZ01007274">
    <property type="protein sequence ID" value="EQD42982.1"/>
    <property type="molecule type" value="Genomic_DNA"/>
</dbReference>
<feature type="non-terminal residue" evidence="1">
    <location>
        <position position="237"/>
    </location>
</feature>
<comment type="caution">
    <text evidence="1">The sequence shown here is derived from an EMBL/GenBank/DDBJ whole genome shotgun (WGS) entry which is preliminary data.</text>
</comment>
<evidence type="ECO:0000313" key="1">
    <source>
        <dbReference type="EMBL" id="EQD42982.1"/>
    </source>
</evidence>
<reference evidence="1" key="1">
    <citation type="submission" date="2013-08" db="EMBL/GenBank/DDBJ databases">
        <authorList>
            <person name="Mendez C."/>
            <person name="Richter M."/>
            <person name="Ferrer M."/>
            <person name="Sanchez J."/>
        </authorList>
    </citation>
    <scope>NUCLEOTIDE SEQUENCE</scope>
</reference>
<accession>T0ZF98</accession>
<organism evidence="1">
    <name type="scientific">mine drainage metagenome</name>
    <dbReference type="NCBI Taxonomy" id="410659"/>
    <lineage>
        <taxon>unclassified sequences</taxon>
        <taxon>metagenomes</taxon>
        <taxon>ecological metagenomes</taxon>
    </lineage>
</organism>
<proteinExistence type="predicted"/>